<comment type="caution">
    <text evidence="1">The sequence shown here is derived from an EMBL/GenBank/DDBJ whole genome shotgun (WGS) entry which is preliminary data.</text>
</comment>
<evidence type="ECO:0000313" key="2">
    <source>
        <dbReference type="Proteomes" id="UP000247371"/>
    </source>
</evidence>
<proteinExistence type="predicted"/>
<dbReference type="Proteomes" id="UP000247371">
    <property type="component" value="Unassembled WGS sequence"/>
</dbReference>
<dbReference type="AlphaFoldDB" id="A0A2V4SF98"/>
<accession>A0A2V4SF98</accession>
<gene>
    <name evidence="1" type="ORF">CFR76_04390</name>
</gene>
<keyword evidence="2" id="KW-1185">Reference proteome</keyword>
<sequence>MSDLLPATAPFPPAAFTPPPGAQAARVTIAPAPSRQLVSLQCAPGARTAVQAALKAAYGVELPVTPAAMTGRDGVCFIWSGLDQWLASAPDGAPDLATALRDVTHPHAAITRQGDGRATVRVSGPDARAILCKLVPIDLHPRAFGPGSTALTLAGHVPVQILRQDMAPTYDIFVFRSLAHSLHHDLCHAACGGVPLSEMST</sequence>
<dbReference type="InterPro" id="IPR007375">
    <property type="entry name" value="SoxG"/>
</dbReference>
<dbReference type="Pfam" id="PF04268">
    <property type="entry name" value="SoxG"/>
    <property type="match status" value="1"/>
</dbReference>
<reference evidence="1 2" key="1">
    <citation type="submission" date="2017-07" db="EMBL/GenBank/DDBJ databases">
        <title>A draft genome sequence of Komagataeibacter swingsii LMG 22125.</title>
        <authorList>
            <person name="Skraban J."/>
            <person name="Cleenwerck I."/>
            <person name="Vandamme P."/>
            <person name="Trcek J."/>
        </authorList>
    </citation>
    <scope>NUCLEOTIDE SEQUENCE [LARGE SCALE GENOMIC DNA]</scope>
    <source>
        <strain evidence="1 2">LMG 22125</strain>
    </source>
</reference>
<dbReference type="Gene3D" id="3.30.70.1520">
    <property type="entry name" value="Heterotetrameric sarcosine oxidase"/>
    <property type="match status" value="1"/>
</dbReference>
<dbReference type="SUPFAM" id="SSF103025">
    <property type="entry name" value="Folate-binding domain"/>
    <property type="match status" value="1"/>
</dbReference>
<dbReference type="RefSeq" id="WP_110556017.1">
    <property type="nucleotide sequence ID" value="NZ_NKUB01000003.1"/>
</dbReference>
<dbReference type="InterPro" id="IPR027266">
    <property type="entry name" value="TrmE/GcvT-like"/>
</dbReference>
<protein>
    <submittedName>
        <fullName evidence="1">Sarcosine oxidase subunit gamma</fullName>
    </submittedName>
</protein>
<name>A0A2V4SF98_9PROT</name>
<evidence type="ECO:0000313" key="1">
    <source>
        <dbReference type="EMBL" id="PYD70598.1"/>
    </source>
</evidence>
<dbReference type="EMBL" id="NKUB01000003">
    <property type="protein sequence ID" value="PYD70598.1"/>
    <property type="molecule type" value="Genomic_DNA"/>
</dbReference>
<dbReference type="Gene3D" id="3.30.1360.120">
    <property type="entry name" value="Probable tRNA modification gtpase trme, domain 1"/>
    <property type="match status" value="1"/>
</dbReference>
<organism evidence="1 2">
    <name type="scientific">Komagataeibacter swingsii</name>
    <dbReference type="NCBI Taxonomy" id="215220"/>
    <lineage>
        <taxon>Bacteria</taxon>
        <taxon>Pseudomonadati</taxon>
        <taxon>Pseudomonadota</taxon>
        <taxon>Alphaproteobacteria</taxon>
        <taxon>Acetobacterales</taxon>
        <taxon>Acetobacteraceae</taxon>
        <taxon>Komagataeibacter</taxon>
    </lineage>
</organism>